<comment type="caution">
    <text evidence="1">The sequence shown here is derived from an EMBL/GenBank/DDBJ whole genome shotgun (WGS) entry which is preliminary data.</text>
</comment>
<gene>
    <name evidence="1" type="ORF">F3Y22_tig00110461pilonHSYRG00143</name>
</gene>
<dbReference type="Proteomes" id="UP000436088">
    <property type="component" value="Unassembled WGS sequence"/>
</dbReference>
<proteinExistence type="predicted"/>
<keyword evidence="2" id="KW-1185">Reference proteome</keyword>
<evidence type="ECO:0000313" key="2">
    <source>
        <dbReference type="Proteomes" id="UP000436088"/>
    </source>
</evidence>
<dbReference type="AlphaFoldDB" id="A0A6A3AMD7"/>
<dbReference type="EMBL" id="VEPZ02000995">
    <property type="protein sequence ID" value="KAE8704109.1"/>
    <property type="molecule type" value="Genomic_DNA"/>
</dbReference>
<sequence length="223" mass="24801">MTTKLPLIFSLINVVTPNSVLLRFWLTPFSLTDPVSNRVTLIKLSPSDAESLYRRRFTTTEFPRTLIRCSIIGSAWGLSWPCHVDVVTRKDRGPVRGASRVRKTLAKTTRIVDKLLPFLRLPSIPEVFRPFGLHFLYGLGGEGSSAAKLVNALCAHAHNLAKEGGCSVVVTEVANREPLKVGVPHWKMLSCDEDIWCIKRLGKTTVTGLSVTGLNHHLDFPYL</sequence>
<dbReference type="InterPro" id="IPR052810">
    <property type="entry name" value="Plant_NAT"/>
</dbReference>
<dbReference type="PANTHER" id="PTHR47370:SF10">
    <property type="entry name" value="N-ACETYLTRANSFERASE HLS1-RELATED"/>
    <property type="match status" value="1"/>
</dbReference>
<reference evidence="1" key="1">
    <citation type="submission" date="2019-09" db="EMBL/GenBank/DDBJ databases">
        <title>Draft genome information of white flower Hibiscus syriacus.</title>
        <authorList>
            <person name="Kim Y.-M."/>
        </authorList>
    </citation>
    <scope>NUCLEOTIDE SEQUENCE [LARGE SCALE GENOMIC DNA]</scope>
    <source>
        <strain evidence="1">YM2019G1</strain>
    </source>
</reference>
<evidence type="ECO:0000313" key="1">
    <source>
        <dbReference type="EMBL" id="KAE8704109.1"/>
    </source>
</evidence>
<protein>
    <submittedName>
        <fullName evidence="1">N-acetyltransferase HLS1-like</fullName>
    </submittedName>
</protein>
<dbReference type="PANTHER" id="PTHR47370">
    <property type="entry name" value="ACYL-COA N-ACYLTRANSFERASES (NAT) SUPERFAMILY PROTEIN"/>
    <property type="match status" value="1"/>
</dbReference>
<dbReference type="GO" id="GO:0016740">
    <property type="term" value="F:transferase activity"/>
    <property type="evidence" value="ECO:0007669"/>
    <property type="project" value="UniProtKB-KW"/>
</dbReference>
<organism evidence="1 2">
    <name type="scientific">Hibiscus syriacus</name>
    <name type="common">Rose of Sharon</name>
    <dbReference type="NCBI Taxonomy" id="106335"/>
    <lineage>
        <taxon>Eukaryota</taxon>
        <taxon>Viridiplantae</taxon>
        <taxon>Streptophyta</taxon>
        <taxon>Embryophyta</taxon>
        <taxon>Tracheophyta</taxon>
        <taxon>Spermatophyta</taxon>
        <taxon>Magnoliopsida</taxon>
        <taxon>eudicotyledons</taxon>
        <taxon>Gunneridae</taxon>
        <taxon>Pentapetalae</taxon>
        <taxon>rosids</taxon>
        <taxon>malvids</taxon>
        <taxon>Malvales</taxon>
        <taxon>Malvaceae</taxon>
        <taxon>Malvoideae</taxon>
        <taxon>Hibiscus</taxon>
    </lineage>
</organism>
<name>A0A6A3AMD7_HIBSY</name>
<accession>A0A6A3AMD7</accession>